<dbReference type="Gene3D" id="1.20.120.1760">
    <property type="match status" value="1"/>
</dbReference>
<name>A0ABT7S820_9CELL</name>
<organism evidence="2 3">
    <name type="scientific">Cellulomonas edaphi</name>
    <dbReference type="NCBI Taxonomy" id="3053468"/>
    <lineage>
        <taxon>Bacteria</taxon>
        <taxon>Bacillati</taxon>
        <taxon>Actinomycetota</taxon>
        <taxon>Actinomycetes</taxon>
        <taxon>Micrococcales</taxon>
        <taxon>Cellulomonadaceae</taxon>
        <taxon>Cellulomonas</taxon>
    </lineage>
</organism>
<accession>A0ABT7S820</accession>
<proteinExistence type="predicted"/>
<dbReference type="InterPro" id="IPR043130">
    <property type="entry name" value="CDP-OH_PTrfase_TM_dom"/>
</dbReference>
<dbReference type="Proteomes" id="UP001321453">
    <property type="component" value="Unassembled WGS sequence"/>
</dbReference>
<feature type="transmembrane region" description="Helical" evidence="1">
    <location>
        <begin position="212"/>
        <end position="234"/>
    </location>
</feature>
<evidence type="ECO:0000313" key="3">
    <source>
        <dbReference type="Proteomes" id="UP001321453"/>
    </source>
</evidence>
<keyword evidence="1" id="KW-1133">Transmembrane helix</keyword>
<feature type="transmembrane region" description="Helical" evidence="1">
    <location>
        <begin position="240"/>
        <end position="262"/>
    </location>
</feature>
<keyword evidence="3" id="KW-1185">Reference proteome</keyword>
<keyword evidence="1" id="KW-0472">Membrane</keyword>
<comment type="caution">
    <text evidence="2">The sequence shown here is derived from an EMBL/GenBank/DDBJ whole genome shotgun (WGS) entry which is preliminary data.</text>
</comment>
<gene>
    <name evidence="2" type="ORF">QRT05_10495</name>
</gene>
<dbReference type="EMBL" id="JAUCGR010000002">
    <property type="protein sequence ID" value="MDM7831761.1"/>
    <property type="molecule type" value="Genomic_DNA"/>
</dbReference>
<sequence length="268" mass="28328">MNDHSTSGRPTVADIRRVGQPDAIRQRRNAEHWSADVYGRRISPYLTLLALRLGMSANAVTWVMLAVGWLAALAVAAPGWPFAVLAVVLAHLQMVVDSSDGEVARWRRTTGPVGIFIDKLAHYTTEALMALALGVRAAGGFDAVGDNLAWTTLGGLFATLLLLNKVVNDLVVSSRAQGGLPPAKDAAEVAAPRVGGVARLRRAARFVPFHRLFHAVELATVIAVAAVVDAFVAGDAVTRWTLVGLVVAVAVTGLGHVTAILTSSRLRP</sequence>
<evidence type="ECO:0000313" key="2">
    <source>
        <dbReference type="EMBL" id="MDM7831761.1"/>
    </source>
</evidence>
<dbReference type="RefSeq" id="WP_289447181.1">
    <property type="nucleotide sequence ID" value="NZ_JAUCGR010000002.1"/>
</dbReference>
<protein>
    <submittedName>
        <fullName evidence="2">CDP-alcohol phosphatidyltransferase family protein</fullName>
    </submittedName>
</protein>
<reference evidence="2 3" key="1">
    <citation type="submission" date="2023-06" db="EMBL/GenBank/DDBJ databases">
        <title>Cellulomonas sp. MW9 Whole genome sequence.</title>
        <authorList>
            <person name="Park S."/>
        </authorList>
    </citation>
    <scope>NUCLEOTIDE SEQUENCE [LARGE SCALE GENOMIC DNA]</scope>
    <source>
        <strain evidence="2 3">MW9</strain>
    </source>
</reference>
<keyword evidence="1" id="KW-0812">Transmembrane</keyword>
<evidence type="ECO:0000256" key="1">
    <source>
        <dbReference type="SAM" id="Phobius"/>
    </source>
</evidence>